<dbReference type="GO" id="GO:0003677">
    <property type="term" value="F:DNA binding"/>
    <property type="evidence" value="ECO:0007669"/>
    <property type="project" value="UniProtKB-KW"/>
</dbReference>
<protein>
    <submittedName>
        <fullName evidence="8">RNA polymerase sigma factor</fullName>
    </submittedName>
</protein>
<dbReference type="OrthoDB" id="9784272at2"/>
<dbReference type="InterPro" id="IPR039425">
    <property type="entry name" value="RNA_pol_sigma-70-like"/>
</dbReference>
<proteinExistence type="inferred from homology"/>
<keyword evidence="9" id="KW-1185">Reference proteome</keyword>
<keyword evidence="4" id="KW-0238">DNA-binding</keyword>
<dbReference type="PATRIC" id="fig|659018.3.peg.395"/>
<dbReference type="InterPro" id="IPR013325">
    <property type="entry name" value="RNA_pol_sigma_r2"/>
</dbReference>
<dbReference type="PANTHER" id="PTHR43133:SF8">
    <property type="entry name" value="RNA POLYMERASE SIGMA FACTOR HI_1459-RELATED"/>
    <property type="match status" value="1"/>
</dbReference>
<organism evidence="8 9">
    <name type="scientific">Stenotrophomonas daejeonensis</name>
    <dbReference type="NCBI Taxonomy" id="659018"/>
    <lineage>
        <taxon>Bacteria</taxon>
        <taxon>Pseudomonadati</taxon>
        <taxon>Pseudomonadota</taxon>
        <taxon>Gammaproteobacteria</taxon>
        <taxon>Lysobacterales</taxon>
        <taxon>Lysobacteraceae</taxon>
        <taxon>Stenotrophomonas</taxon>
    </lineage>
</organism>
<evidence type="ECO:0000313" key="9">
    <source>
        <dbReference type="Proteomes" id="UP000050940"/>
    </source>
</evidence>
<evidence type="ECO:0000256" key="2">
    <source>
        <dbReference type="ARBA" id="ARBA00023015"/>
    </source>
</evidence>
<feature type="domain" description="RNA polymerase sigma-70 region 4" evidence="7">
    <location>
        <begin position="132"/>
        <end position="181"/>
    </location>
</feature>
<dbReference type="InterPro" id="IPR036388">
    <property type="entry name" value="WH-like_DNA-bd_sf"/>
</dbReference>
<dbReference type="Pfam" id="PF04542">
    <property type="entry name" value="Sigma70_r2"/>
    <property type="match status" value="1"/>
</dbReference>
<keyword evidence="2" id="KW-0805">Transcription regulation</keyword>
<evidence type="ECO:0000259" key="6">
    <source>
        <dbReference type="Pfam" id="PF04542"/>
    </source>
</evidence>
<dbReference type="EMBL" id="LDJP01000012">
    <property type="protein sequence ID" value="KRG87888.1"/>
    <property type="molecule type" value="Genomic_DNA"/>
</dbReference>
<feature type="domain" description="RNA polymerase sigma-70 region 2" evidence="6">
    <location>
        <begin position="28"/>
        <end position="94"/>
    </location>
</feature>
<dbReference type="AlphaFoldDB" id="A0A0R0E1U6"/>
<comment type="similarity">
    <text evidence="1">Belongs to the sigma-70 factor family. ECF subfamily.</text>
</comment>
<dbReference type="InterPro" id="IPR013324">
    <property type="entry name" value="RNA_pol_sigma_r3/r4-like"/>
</dbReference>
<accession>A0A0R0E1U6</accession>
<dbReference type="InterPro" id="IPR007627">
    <property type="entry name" value="RNA_pol_sigma70_r2"/>
</dbReference>
<evidence type="ECO:0000256" key="1">
    <source>
        <dbReference type="ARBA" id="ARBA00010641"/>
    </source>
</evidence>
<dbReference type="SUPFAM" id="SSF88946">
    <property type="entry name" value="Sigma2 domain of RNA polymerase sigma factors"/>
    <property type="match status" value="1"/>
</dbReference>
<keyword evidence="5" id="KW-0804">Transcription</keyword>
<evidence type="ECO:0000256" key="5">
    <source>
        <dbReference type="ARBA" id="ARBA00023163"/>
    </source>
</evidence>
<name>A0A0R0E1U6_9GAMM</name>
<dbReference type="NCBIfam" id="TIGR02937">
    <property type="entry name" value="sigma70-ECF"/>
    <property type="match status" value="1"/>
</dbReference>
<dbReference type="Gene3D" id="1.10.10.10">
    <property type="entry name" value="Winged helix-like DNA-binding domain superfamily/Winged helix DNA-binding domain"/>
    <property type="match status" value="1"/>
</dbReference>
<sequence length="185" mass="21295">MDTAVQTPTDETLMLAYAAGDGEAFAELYARHRARLFHYLLGQLRDRALAEELFQDVWQRLVHARAGWKPEAAFATWLFRIAHNRLNDHWRAARHRPAAPDDADARTARLADTRTPELLADEQAQRLQLHRALAELPPEQQEVVILRLEQELSLEEIGQITGVGRETVKSRLRYAMDKLRARLNE</sequence>
<dbReference type="Proteomes" id="UP000050940">
    <property type="component" value="Unassembled WGS sequence"/>
</dbReference>
<comment type="caution">
    <text evidence="8">The sequence shown here is derived from an EMBL/GenBank/DDBJ whole genome shotgun (WGS) entry which is preliminary data.</text>
</comment>
<reference evidence="8 9" key="1">
    <citation type="submission" date="2015-05" db="EMBL/GenBank/DDBJ databases">
        <title>Genome sequencing and analysis of members of genus Stenotrophomonas.</title>
        <authorList>
            <person name="Patil P.P."/>
            <person name="Midha S."/>
            <person name="Patil P.B."/>
        </authorList>
    </citation>
    <scope>NUCLEOTIDE SEQUENCE [LARGE SCALE GENOMIC DNA]</scope>
    <source>
        <strain evidence="8 9">JCM 16244</strain>
    </source>
</reference>
<evidence type="ECO:0000313" key="8">
    <source>
        <dbReference type="EMBL" id="KRG87888.1"/>
    </source>
</evidence>
<dbReference type="SUPFAM" id="SSF88659">
    <property type="entry name" value="Sigma3 and sigma4 domains of RNA polymerase sigma factors"/>
    <property type="match status" value="1"/>
</dbReference>
<dbReference type="NCBIfam" id="NF009166">
    <property type="entry name" value="PRK12513.1"/>
    <property type="match status" value="1"/>
</dbReference>
<dbReference type="GO" id="GO:0006352">
    <property type="term" value="P:DNA-templated transcription initiation"/>
    <property type="evidence" value="ECO:0007669"/>
    <property type="project" value="InterPro"/>
</dbReference>
<dbReference type="STRING" id="659018.ABB34_02670"/>
<dbReference type="Gene3D" id="1.10.1740.10">
    <property type="match status" value="1"/>
</dbReference>
<keyword evidence="3" id="KW-0731">Sigma factor</keyword>
<dbReference type="CDD" id="cd06171">
    <property type="entry name" value="Sigma70_r4"/>
    <property type="match status" value="1"/>
</dbReference>
<dbReference type="PANTHER" id="PTHR43133">
    <property type="entry name" value="RNA POLYMERASE ECF-TYPE SIGMA FACTO"/>
    <property type="match status" value="1"/>
</dbReference>
<dbReference type="InterPro" id="IPR007630">
    <property type="entry name" value="RNA_pol_sigma70_r4"/>
</dbReference>
<evidence type="ECO:0000256" key="4">
    <source>
        <dbReference type="ARBA" id="ARBA00023125"/>
    </source>
</evidence>
<evidence type="ECO:0000259" key="7">
    <source>
        <dbReference type="Pfam" id="PF04545"/>
    </source>
</evidence>
<evidence type="ECO:0000256" key="3">
    <source>
        <dbReference type="ARBA" id="ARBA00023082"/>
    </source>
</evidence>
<dbReference type="Pfam" id="PF04545">
    <property type="entry name" value="Sigma70_r4"/>
    <property type="match status" value="1"/>
</dbReference>
<dbReference type="GO" id="GO:0016987">
    <property type="term" value="F:sigma factor activity"/>
    <property type="evidence" value="ECO:0007669"/>
    <property type="project" value="UniProtKB-KW"/>
</dbReference>
<dbReference type="InterPro" id="IPR014284">
    <property type="entry name" value="RNA_pol_sigma-70_dom"/>
</dbReference>
<dbReference type="RefSeq" id="WP_057639697.1">
    <property type="nucleotide sequence ID" value="NZ_LDJP01000012.1"/>
</dbReference>
<gene>
    <name evidence="8" type="ORF">ABB34_02670</name>
</gene>